<name>A0A914UUR1_9BILA</name>
<protein>
    <submittedName>
        <fullName evidence="3">Cyclic nucleotide-binding domain-containing protein</fullName>
    </submittedName>
</protein>
<feature type="region of interest" description="Disordered" evidence="1">
    <location>
        <begin position="215"/>
        <end position="235"/>
    </location>
</feature>
<evidence type="ECO:0000313" key="2">
    <source>
        <dbReference type="Proteomes" id="UP000887566"/>
    </source>
</evidence>
<keyword evidence="2" id="KW-1185">Reference proteome</keyword>
<accession>A0A914UUR1</accession>
<evidence type="ECO:0000256" key="1">
    <source>
        <dbReference type="SAM" id="MobiDB-lite"/>
    </source>
</evidence>
<proteinExistence type="predicted"/>
<organism evidence="2 3">
    <name type="scientific">Plectus sambesii</name>
    <dbReference type="NCBI Taxonomy" id="2011161"/>
    <lineage>
        <taxon>Eukaryota</taxon>
        <taxon>Metazoa</taxon>
        <taxon>Ecdysozoa</taxon>
        <taxon>Nematoda</taxon>
        <taxon>Chromadorea</taxon>
        <taxon>Plectida</taxon>
        <taxon>Plectina</taxon>
        <taxon>Plectoidea</taxon>
        <taxon>Plectidae</taxon>
        <taxon>Plectus</taxon>
    </lineage>
</organism>
<sequence>ARDLTRILENDAMMSASISAQLQLVTMQWLTANQPAFHPDLIGPNVLERLIRQHVRIVEFSNLTAAGDINTTVPRTAKLYTKQEPSERFVLILEGRVTVTIGQNEMQFEAGPWHCFGEEVLRKLVEVAPALAQHAIPHVATGLSFSRQSLTGDAPDLRKRHAASFIPDFSAVVKDDCTYLEITVHTYLSAYRATLMQKGTRYLDENNLRLSISAADEQAANGPDSDTSAHLLPAP</sequence>
<evidence type="ECO:0000313" key="3">
    <source>
        <dbReference type="WBParaSite" id="PSAMB.scaffold12547size2713.g34927.t1"/>
    </source>
</evidence>
<dbReference type="Proteomes" id="UP000887566">
    <property type="component" value="Unplaced"/>
</dbReference>
<dbReference type="WBParaSite" id="PSAMB.scaffold12547size2713.g34927.t1">
    <property type="protein sequence ID" value="PSAMB.scaffold12547size2713.g34927.t1"/>
    <property type="gene ID" value="PSAMB.scaffold12547size2713.g34927"/>
</dbReference>
<dbReference type="Pfam" id="PF25562">
    <property type="entry name" value="CNBH_CNNM2_C"/>
    <property type="match status" value="1"/>
</dbReference>
<dbReference type="AlphaFoldDB" id="A0A914UUR1"/>
<reference evidence="3" key="1">
    <citation type="submission" date="2022-11" db="UniProtKB">
        <authorList>
            <consortium name="WormBaseParasite"/>
        </authorList>
    </citation>
    <scope>IDENTIFICATION</scope>
</reference>